<comment type="caution">
    <text evidence="1">The sequence shown here is derived from an EMBL/GenBank/DDBJ whole genome shotgun (WGS) entry which is preliminary data.</text>
</comment>
<name>A0A211YSU7_9PROT</name>
<gene>
    <name evidence="1" type="ORF">BWR60_35630</name>
</gene>
<evidence type="ECO:0000313" key="1">
    <source>
        <dbReference type="EMBL" id="OWJ55907.1"/>
    </source>
</evidence>
<evidence type="ECO:0000313" key="2">
    <source>
        <dbReference type="Proteomes" id="UP000196655"/>
    </source>
</evidence>
<reference evidence="2" key="1">
    <citation type="submission" date="2017-05" db="EMBL/GenBank/DDBJ databases">
        <authorList>
            <person name="Macchi M."/>
            <person name="Festa S."/>
            <person name="Coppotelli B.M."/>
            <person name="Morelli I.S."/>
        </authorList>
    </citation>
    <scope>NUCLEOTIDE SEQUENCE [LARGE SCALE GENOMIC DNA]</scope>
    <source>
        <strain evidence="2">I</strain>
    </source>
</reference>
<dbReference type="OrthoDB" id="8478422at2"/>
<dbReference type="EMBL" id="NHON01000190">
    <property type="protein sequence ID" value="OWJ55907.1"/>
    <property type="molecule type" value="Genomic_DNA"/>
</dbReference>
<protein>
    <submittedName>
        <fullName evidence="1">Uncharacterized protein</fullName>
    </submittedName>
</protein>
<accession>A0A211YSU7</accession>
<dbReference type="Proteomes" id="UP000196655">
    <property type="component" value="Unassembled WGS sequence"/>
</dbReference>
<dbReference type="RefSeq" id="WP_088158045.1">
    <property type="nucleotide sequence ID" value="NZ_NHON01000190.1"/>
</dbReference>
<keyword evidence="2" id="KW-1185">Reference proteome</keyword>
<dbReference type="AlphaFoldDB" id="A0A211YSU7"/>
<proteinExistence type="predicted"/>
<organism evidence="1 2">
    <name type="scientific">Inquilinus limosus</name>
    <dbReference type="NCBI Taxonomy" id="171674"/>
    <lineage>
        <taxon>Bacteria</taxon>
        <taxon>Pseudomonadati</taxon>
        <taxon>Pseudomonadota</taxon>
        <taxon>Alphaproteobacteria</taxon>
        <taxon>Rhodospirillales</taxon>
        <taxon>Rhodospirillaceae</taxon>
        <taxon>Inquilinus</taxon>
    </lineage>
</organism>
<sequence length="194" mass="22070">MLKTELIYAEQGITIPYPPIPREGGSSNHGFIDVRGRPDLAAAIPETSDSEALRRMLVELAQPSSLFATVGCAVGAYEEPESEADIRYLCGGYVQLFFIDHSERWKFDYENIITDTADFMHSKVDNHKWFVRYEIMDILLKVDNMADTIPSIRIWFHCAGRSPEAALSSREALIDTTREALARFRPRKRTRPDS</sequence>